<accession>A0ABQ6Y6I7</accession>
<dbReference type="RefSeq" id="WP_133493255.1">
    <property type="nucleotide sequence ID" value="NZ_AQPF01000023.1"/>
</dbReference>
<dbReference type="PROSITE" id="PS51257">
    <property type="entry name" value="PROKAR_LIPOPROTEIN"/>
    <property type="match status" value="1"/>
</dbReference>
<dbReference type="EMBL" id="AQPF01000023">
    <property type="protein sequence ID" value="KAF0804954.1"/>
    <property type="molecule type" value="Genomic_DNA"/>
</dbReference>
<dbReference type="Pfam" id="PF06804">
    <property type="entry name" value="Lipoprotein_18"/>
    <property type="match status" value="1"/>
</dbReference>
<reference evidence="1 2" key="1">
    <citation type="submission" date="2012-09" db="EMBL/GenBank/DDBJ databases">
        <title>Genome Sequence of alkane-degrading Bacterium Alcanivorax sp. 6-D-6.</title>
        <authorList>
            <person name="Lai Q."/>
            <person name="Shao Z."/>
        </authorList>
    </citation>
    <scope>NUCLEOTIDE SEQUENCE [LARGE SCALE GENOMIC DNA]</scope>
    <source>
        <strain evidence="1 2">6-D-6</strain>
    </source>
</reference>
<comment type="caution">
    <text evidence="1">The sequence shown here is derived from an EMBL/GenBank/DDBJ whole genome shotgun (WGS) entry which is preliminary data.</text>
</comment>
<organism evidence="1 2">
    <name type="scientific">Alcanivorax xiamenensis</name>
    <dbReference type="NCBI Taxonomy" id="1177156"/>
    <lineage>
        <taxon>Bacteria</taxon>
        <taxon>Pseudomonadati</taxon>
        <taxon>Pseudomonadota</taxon>
        <taxon>Gammaproteobacteria</taxon>
        <taxon>Oceanospirillales</taxon>
        <taxon>Alcanivoracaceae</taxon>
        <taxon>Alcanivorax</taxon>
    </lineage>
</organism>
<keyword evidence="2" id="KW-1185">Reference proteome</keyword>
<sequence>MQRWLTVVALATTGMVAGCGLIPNQSLKYREAEVVEPMTVPDGWVFIGQSPLYEVPDADQRLTAEDGERSFQAPKPPDLVGAVPDAEDQAPVPASRAGAKAVLAKDGTGYPIIMMPDRYAEAWESVGQALTQTDLRVTDRNRDQGVFFLTVPERYQLQPAEAQLKLSHTTNGIQVALMNAEGTALADKAASLAVLEGLYGELQRIGPGARR</sequence>
<dbReference type="InterPro" id="IPR010653">
    <property type="entry name" value="NlpB/DapX"/>
</dbReference>
<evidence type="ECO:0000313" key="2">
    <source>
        <dbReference type="Proteomes" id="UP000771797"/>
    </source>
</evidence>
<name>A0ABQ6Y6I7_9GAMM</name>
<gene>
    <name evidence="1" type="ORF">A6D6_02718</name>
</gene>
<evidence type="ECO:0000313" key="1">
    <source>
        <dbReference type="EMBL" id="KAF0804954.1"/>
    </source>
</evidence>
<dbReference type="InterPro" id="IPR042268">
    <property type="entry name" value="BamC_C"/>
</dbReference>
<dbReference type="Gene3D" id="3.30.310.170">
    <property type="entry name" value="Outer membrane protein assembly factor BamC"/>
    <property type="match status" value="1"/>
</dbReference>
<evidence type="ECO:0008006" key="3">
    <source>
        <dbReference type="Google" id="ProtNLM"/>
    </source>
</evidence>
<protein>
    <recommendedName>
        <fullName evidence="3">Outer membrane protein assembly factor BamC</fullName>
    </recommendedName>
</protein>
<proteinExistence type="predicted"/>
<dbReference type="Proteomes" id="UP000771797">
    <property type="component" value="Unassembled WGS sequence"/>
</dbReference>